<dbReference type="Gene3D" id="3.60.21.10">
    <property type="match status" value="1"/>
</dbReference>
<name>A0A1X1TIU2_9MYCO</name>
<reference evidence="4 7" key="2">
    <citation type="journal article" date="2019" name="Emerg. Microbes Infect.">
        <title>Comprehensive subspecies identification of 175 nontuberculous mycobacteria species based on 7547 genomic profiles.</title>
        <authorList>
            <person name="Matsumoto Y."/>
            <person name="Kinjo T."/>
            <person name="Motooka D."/>
            <person name="Nabeya D."/>
            <person name="Jung N."/>
            <person name="Uechi K."/>
            <person name="Horii T."/>
            <person name="Iida T."/>
            <person name="Fujita J."/>
            <person name="Nakamura S."/>
        </authorList>
    </citation>
    <scope>NUCLEOTIDE SEQUENCE [LARGE SCALE GENOMIC DNA]</scope>
    <source>
        <strain evidence="4 7">JCM 12405</strain>
    </source>
</reference>
<dbReference type="InterPro" id="IPR039331">
    <property type="entry name" value="PAPs-like"/>
</dbReference>
<feature type="domain" description="Calcineurin-like phosphoesterase" evidence="2">
    <location>
        <begin position="141"/>
        <end position="324"/>
    </location>
</feature>
<accession>A0A1X1TIU2</accession>
<reference evidence="4" key="3">
    <citation type="submission" date="2020-02" db="EMBL/GenBank/DDBJ databases">
        <authorList>
            <person name="Matsumoto Y."/>
            <person name="Motooka D."/>
            <person name="Nakamura S."/>
        </authorList>
    </citation>
    <scope>NUCLEOTIDE SEQUENCE</scope>
    <source>
        <strain evidence="4">JCM 12405</strain>
    </source>
</reference>
<dbReference type="SUPFAM" id="SSF49363">
    <property type="entry name" value="Purple acid phosphatase, N-terminal domain"/>
    <property type="match status" value="1"/>
</dbReference>
<proteinExistence type="predicted"/>
<dbReference type="InterPro" id="IPR008963">
    <property type="entry name" value="Purple_acid_Pase-like_N"/>
</dbReference>
<dbReference type="EMBL" id="LQOS01000013">
    <property type="protein sequence ID" value="ORV44428.1"/>
    <property type="molecule type" value="Genomic_DNA"/>
</dbReference>
<organism evidence="5 6">
    <name type="scientific">Mycolicibacterium doricum</name>
    <dbReference type="NCBI Taxonomy" id="126673"/>
    <lineage>
        <taxon>Bacteria</taxon>
        <taxon>Bacillati</taxon>
        <taxon>Actinomycetota</taxon>
        <taxon>Actinomycetes</taxon>
        <taxon>Mycobacteriales</taxon>
        <taxon>Mycobacteriaceae</taxon>
        <taxon>Mycolicibacterium</taxon>
    </lineage>
</organism>
<keyword evidence="6" id="KW-1185">Reference proteome</keyword>
<evidence type="ECO:0000259" key="2">
    <source>
        <dbReference type="Pfam" id="PF00149"/>
    </source>
</evidence>
<feature type="domain" description="Purple acid phosphatase N-terminal" evidence="3">
    <location>
        <begin position="3"/>
        <end position="84"/>
    </location>
</feature>
<dbReference type="PANTHER" id="PTHR22953">
    <property type="entry name" value="ACID PHOSPHATASE RELATED"/>
    <property type="match status" value="1"/>
</dbReference>
<dbReference type="Proteomes" id="UP000193564">
    <property type="component" value="Unassembled WGS sequence"/>
</dbReference>
<dbReference type="InterPro" id="IPR004843">
    <property type="entry name" value="Calcineurin-like_PHP"/>
</dbReference>
<dbReference type="AlphaFoldDB" id="A0A1X1TIU2"/>
<dbReference type="KEGG" id="mdr:MDOR_32590"/>
<gene>
    <name evidence="5" type="ORF">AWC01_03940</name>
    <name evidence="4" type="ORF">MDOR_32590</name>
</gene>
<dbReference type="PANTHER" id="PTHR22953:SF153">
    <property type="entry name" value="PURPLE ACID PHOSPHATASE"/>
    <property type="match status" value="1"/>
</dbReference>
<dbReference type="Gene3D" id="2.60.40.380">
    <property type="entry name" value="Purple acid phosphatase-like, N-terminal"/>
    <property type="match status" value="1"/>
</dbReference>
<protein>
    <recommendedName>
        <fullName evidence="8">Metallophosphoesterase</fullName>
    </recommendedName>
</protein>
<dbReference type="OrthoDB" id="9804511at2"/>
<evidence type="ECO:0008006" key="8">
    <source>
        <dbReference type="Google" id="ProtNLM"/>
    </source>
</evidence>
<dbReference type="EMBL" id="AP022605">
    <property type="protein sequence ID" value="BBZ09090.1"/>
    <property type="molecule type" value="Genomic_DNA"/>
</dbReference>
<sequence>MAGLHLQFGADASTEIVASWHTPAPVDEPHVMYGTLTGGLDSIVAADTVSYTDAASGTGIDVHHARLTGLAPDTDYVYAALHDGAQPELGTVRTAPRGRAPLRFTSFGDQSTPMLNTLLGRYFSDSNGSPAAGDITTAIERTRPLFHLINGDLSYANLSCDPIRTWSDWFENNSRSARHRPWMPAAGNHENEIGNGPVGYTAYQSYFAVPDSGARNDMGGLWYAFTAGSVRVITLNNDDVCYQDAGNSYIRGYSGGAQKRWLAGELERTSRDSAVDWIVVCMHQTAVSTGADTNGADLGIREEWLPLFDRYGVDLVVCGHEHHYERSHPVRGALPTETLTPRPVDSDVDHVDTSRGTVHLVIGAGGTSIPSNRRFFADARCRVLVGVGEMDITSGHRVPRYVEEPAPWLAFRDTENACGFMMFDVDPGAPDGPTTITATYLAVEGPFGDTRVVDQFVLTRPRRG</sequence>
<evidence type="ECO:0000259" key="3">
    <source>
        <dbReference type="Pfam" id="PF16656"/>
    </source>
</evidence>
<dbReference type="STRING" id="126673.AWC01_03940"/>
<dbReference type="Pfam" id="PF16656">
    <property type="entry name" value="Pur_ac_phosph_N"/>
    <property type="match status" value="1"/>
</dbReference>
<dbReference type="Proteomes" id="UP000467201">
    <property type="component" value="Chromosome"/>
</dbReference>
<keyword evidence="1" id="KW-0732">Signal</keyword>
<evidence type="ECO:0000313" key="4">
    <source>
        <dbReference type="EMBL" id="BBZ09090.1"/>
    </source>
</evidence>
<evidence type="ECO:0000313" key="6">
    <source>
        <dbReference type="Proteomes" id="UP000193564"/>
    </source>
</evidence>
<evidence type="ECO:0000313" key="5">
    <source>
        <dbReference type="EMBL" id="ORV44428.1"/>
    </source>
</evidence>
<dbReference type="GO" id="GO:0046872">
    <property type="term" value="F:metal ion binding"/>
    <property type="evidence" value="ECO:0007669"/>
    <property type="project" value="InterPro"/>
</dbReference>
<dbReference type="InterPro" id="IPR029052">
    <property type="entry name" value="Metallo-depent_PP-like"/>
</dbReference>
<dbReference type="SUPFAM" id="SSF56300">
    <property type="entry name" value="Metallo-dependent phosphatases"/>
    <property type="match status" value="1"/>
</dbReference>
<evidence type="ECO:0000313" key="7">
    <source>
        <dbReference type="Proteomes" id="UP000467201"/>
    </source>
</evidence>
<reference evidence="5 6" key="1">
    <citation type="submission" date="2016-01" db="EMBL/GenBank/DDBJ databases">
        <title>The new phylogeny of the genus Mycobacterium.</title>
        <authorList>
            <person name="Tarcisio F."/>
            <person name="Conor M."/>
            <person name="Antonella G."/>
            <person name="Elisabetta G."/>
            <person name="Giulia F.S."/>
            <person name="Sara T."/>
            <person name="Anna F."/>
            <person name="Clotilde B."/>
            <person name="Roberto B."/>
            <person name="Veronica D.S."/>
            <person name="Fabio R."/>
            <person name="Monica P."/>
            <person name="Olivier J."/>
            <person name="Enrico T."/>
            <person name="Nicola S."/>
        </authorList>
    </citation>
    <scope>NUCLEOTIDE SEQUENCE [LARGE SCALE GENOMIC DNA]</scope>
    <source>
        <strain evidence="5 6">DSM 44339</strain>
    </source>
</reference>
<dbReference type="InterPro" id="IPR015914">
    <property type="entry name" value="PAPs_N"/>
</dbReference>
<dbReference type="Pfam" id="PF00149">
    <property type="entry name" value="Metallophos"/>
    <property type="match status" value="1"/>
</dbReference>
<dbReference type="GO" id="GO:0003993">
    <property type="term" value="F:acid phosphatase activity"/>
    <property type="evidence" value="ECO:0007669"/>
    <property type="project" value="InterPro"/>
</dbReference>
<evidence type="ECO:0000256" key="1">
    <source>
        <dbReference type="ARBA" id="ARBA00022729"/>
    </source>
</evidence>